<dbReference type="InterPro" id="IPR007667">
    <property type="entry name" value="Hypoxia_induced_domain"/>
</dbReference>
<evidence type="ECO:0000256" key="5">
    <source>
        <dbReference type="SAM" id="Phobius"/>
    </source>
</evidence>
<dbReference type="EMBL" id="PDCK01000039">
    <property type="protein sequence ID" value="PRQ59561.1"/>
    <property type="molecule type" value="Genomic_DNA"/>
</dbReference>
<dbReference type="Gramene" id="PRQ59561">
    <property type="protein sequence ID" value="PRQ59561"/>
    <property type="gene ID" value="RchiOBHm_Chr1g0371531"/>
</dbReference>
<organism evidence="7 8">
    <name type="scientific">Rosa chinensis</name>
    <name type="common">China rose</name>
    <dbReference type="NCBI Taxonomy" id="74649"/>
    <lineage>
        <taxon>Eukaryota</taxon>
        <taxon>Viridiplantae</taxon>
        <taxon>Streptophyta</taxon>
        <taxon>Embryophyta</taxon>
        <taxon>Tracheophyta</taxon>
        <taxon>Spermatophyta</taxon>
        <taxon>Magnoliopsida</taxon>
        <taxon>eudicotyledons</taxon>
        <taxon>Gunneridae</taxon>
        <taxon>Pentapetalae</taxon>
        <taxon>rosids</taxon>
        <taxon>fabids</taxon>
        <taxon>Rosales</taxon>
        <taxon>Rosaceae</taxon>
        <taxon>Rosoideae</taxon>
        <taxon>Rosoideae incertae sedis</taxon>
        <taxon>Rosa</taxon>
    </lineage>
</organism>
<feature type="transmembrane region" description="Helical" evidence="5">
    <location>
        <begin position="12"/>
        <end position="30"/>
    </location>
</feature>
<dbReference type="STRING" id="74649.A0A2P6SLL4"/>
<dbReference type="OMA" id="YHYYEKQ"/>
<reference evidence="7 8" key="1">
    <citation type="journal article" date="2018" name="Nat. Genet.">
        <title>The Rosa genome provides new insights in the design of modern roses.</title>
        <authorList>
            <person name="Bendahmane M."/>
        </authorList>
    </citation>
    <scope>NUCLEOTIDE SEQUENCE [LARGE SCALE GENOMIC DNA]</scope>
    <source>
        <strain evidence="8">cv. Old Blush</strain>
    </source>
</reference>
<keyword evidence="4 5" id="KW-0472">Membrane</keyword>
<comment type="subcellular location">
    <subcellularLocation>
        <location evidence="1">Mitochondrion</location>
    </subcellularLocation>
</comment>
<keyword evidence="3 5" id="KW-1133">Transmembrane helix</keyword>
<evidence type="ECO:0000313" key="8">
    <source>
        <dbReference type="Proteomes" id="UP000238479"/>
    </source>
</evidence>
<feature type="transmembrane region" description="Helical" evidence="5">
    <location>
        <begin position="50"/>
        <end position="67"/>
    </location>
</feature>
<dbReference type="InterPro" id="IPR040153">
    <property type="entry name" value="Rcf2"/>
</dbReference>
<feature type="domain" description="HIG1" evidence="6">
    <location>
        <begin position="1"/>
        <end position="76"/>
    </location>
</feature>
<accession>A0A2P6SLL4</accession>
<dbReference type="PANTHER" id="PTHR28018:SF3">
    <property type="entry name" value="RESPIRATORY SUPERCOMPLEX FACTOR 2, MITOCHONDRIAL"/>
    <property type="match status" value="1"/>
</dbReference>
<keyword evidence="8" id="KW-1185">Reference proteome</keyword>
<dbReference type="Pfam" id="PF04588">
    <property type="entry name" value="HIG_1_N"/>
    <property type="match status" value="1"/>
</dbReference>
<dbReference type="PANTHER" id="PTHR28018">
    <property type="entry name" value="RESPIRATORY SUPERCOMPLEX FACTOR 2, MITOCHONDRIAL"/>
    <property type="match status" value="1"/>
</dbReference>
<name>A0A2P6SLL4_ROSCH</name>
<dbReference type="Proteomes" id="UP000238479">
    <property type="component" value="Chromosome 1"/>
</dbReference>
<keyword evidence="2 5" id="KW-0812">Transmembrane</keyword>
<proteinExistence type="predicted"/>
<dbReference type="Gene3D" id="6.10.140.1320">
    <property type="match status" value="1"/>
</dbReference>
<protein>
    <submittedName>
        <fullName evidence="7">Putative hypoxia induced protein</fullName>
    </submittedName>
</protein>
<gene>
    <name evidence="7" type="ORF">RchiOBHm_Chr1g0371531</name>
</gene>
<comment type="caution">
    <text evidence="7">The sequence shown here is derived from an EMBL/GenBank/DDBJ whole genome shotgun (WGS) entry which is preliminary data.</text>
</comment>
<evidence type="ECO:0000256" key="4">
    <source>
        <dbReference type="ARBA" id="ARBA00023136"/>
    </source>
</evidence>
<evidence type="ECO:0000259" key="6">
    <source>
        <dbReference type="PROSITE" id="PS51503"/>
    </source>
</evidence>
<dbReference type="GO" id="GO:0005739">
    <property type="term" value="C:mitochondrion"/>
    <property type="evidence" value="ECO:0007669"/>
    <property type="project" value="UniProtKB-SubCell"/>
</dbReference>
<sequence length="78" mass="8239">MESIQSWVSKNKLASIGGLWASGVVASLAYSTARTPLKTSLKLIHARMHAQALTLGVLSAAAVFHYYEEAHSAAASPN</sequence>
<evidence type="ECO:0000256" key="1">
    <source>
        <dbReference type="ARBA" id="ARBA00004173"/>
    </source>
</evidence>
<dbReference type="AlphaFoldDB" id="A0A2P6SLL4"/>
<evidence type="ECO:0000256" key="2">
    <source>
        <dbReference type="ARBA" id="ARBA00022692"/>
    </source>
</evidence>
<dbReference type="PROSITE" id="PS51503">
    <property type="entry name" value="HIG1"/>
    <property type="match status" value="1"/>
</dbReference>
<evidence type="ECO:0000256" key="3">
    <source>
        <dbReference type="ARBA" id="ARBA00022989"/>
    </source>
</evidence>
<evidence type="ECO:0000313" key="7">
    <source>
        <dbReference type="EMBL" id="PRQ59561.1"/>
    </source>
</evidence>
<dbReference type="GO" id="GO:0033617">
    <property type="term" value="P:mitochondrial respiratory chain complex IV assembly"/>
    <property type="evidence" value="ECO:0007669"/>
    <property type="project" value="TreeGrafter"/>
</dbReference>